<gene>
    <name evidence="3" type="ORF">SAMN05216462_2402</name>
</gene>
<dbReference type="GO" id="GO:0000155">
    <property type="term" value="F:phosphorelay sensor kinase activity"/>
    <property type="evidence" value="ECO:0007669"/>
    <property type="project" value="InterPro"/>
</dbReference>
<keyword evidence="3" id="KW-0418">Kinase</keyword>
<name>A0A1H4DMF6_XYLRU</name>
<protein>
    <submittedName>
        <fullName evidence="3">Histidine kinase</fullName>
    </submittedName>
</protein>
<dbReference type="InterPro" id="IPR050640">
    <property type="entry name" value="Bact_2-comp_sensor_kinase"/>
</dbReference>
<dbReference type="InterPro" id="IPR010559">
    <property type="entry name" value="Sig_transdc_His_kin_internal"/>
</dbReference>
<evidence type="ECO:0000259" key="2">
    <source>
        <dbReference type="Pfam" id="PF06580"/>
    </source>
</evidence>
<dbReference type="GO" id="GO:0016020">
    <property type="term" value="C:membrane"/>
    <property type="evidence" value="ECO:0007669"/>
    <property type="project" value="InterPro"/>
</dbReference>
<feature type="transmembrane region" description="Helical" evidence="1">
    <location>
        <begin position="50"/>
        <end position="69"/>
    </location>
</feature>
<dbReference type="AlphaFoldDB" id="A0A1H4DMF6"/>
<evidence type="ECO:0000256" key="1">
    <source>
        <dbReference type="SAM" id="Phobius"/>
    </source>
</evidence>
<keyword evidence="1" id="KW-0812">Transmembrane</keyword>
<keyword evidence="1" id="KW-1133">Transmembrane helix</keyword>
<dbReference type="Proteomes" id="UP000182257">
    <property type="component" value="Unassembled WGS sequence"/>
</dbReference>
<sequence length="262" mass="30246">MKVKRILHGVLLVLGLSVIGLLFSYLMWLITDEEFRDMLKQGWPFTSGMILLDYAACCLLTTLITLYYWRSREKAERERDKFRLQALENQLSPHFVFNNFSILADLIEVDPKRASAYLMNLSKVYRYTLQHLDHSTVSLQEELEFLQRYLALLQQRFGDGIVVEIRPDVTQRQGALPPAALQMLIENAIKHNEHTTARPLHIFVTSDEGHISVSNRKQPITTAESTLVGQHNIAERYRLLTDQKVIISDTTDEYCVTIPLIN</sequence>
<evidence type="ECO:0000313" key="3">
    <source>
        <dbReference type="EMBL" id="SEA73620.1"/>
    </source>
</evidence>
<feature type="domain" description="Signal transduction histidine kinase internal region" evidence="2">
    <location>
        <begin position="83"/>
        <end position="159"/>
    </location>
</feature>
<keyword evidence="1" id="KW-0472">Membrane</keyword>
<dbReference type="PANTHER" id="PTHR34220:SF7">
    <property type="entry name" value="SENSOR HISTIDINE KINASE YPDA"/>
    <property type="match status" value="1"/>
</dbReference>
<accession>A0A1H4DMF6</accession>
<dbReference type="EMBL" id="FNRF01000004">
    <property type="protein sequence ID" value="SEA73620.1"/>
    <property type="molecule type" value="Genomic_DNA"/>
</dbReference>
<dbReference type="PANTHER" id="PTHR34220">
    <property type="entry name" value="SENSOR HISTIDINE KINASE YPDA"/>
    <property type="match status" value="1"/>
</dbReference>
<keyword evidence="3" id="KW-0808">Transferase</keyword>
<dbReference type="OrthoDB" id="9809908at2"/>
<organism evidence="3 4">
    <name type="scientific">Xylanibacter ruminicola</name>
    <name type="common">Prevotella ruminicola</name>
    <dbReference type="NCBI Taxonomy" id="839"/>
    <lineage>
        <taxon>Bacteria</taxon>
        <taxon>Pseudomonadati</taxon>
        <taxon>Bacteroidota</taxon>
        <taxon>Bacteroidia</taxon>
        <taxon>Bacteroidales</taxon>
        <taxon>Prevotellaceae</taxon>
        <taxon>Xylanibacter</taxon>
    </lineage>
</organism>
<dbReference type="RefSeq" id="WP_074761721.1">
    <property type="nucleotide sequence ID" value="NZ_FNRF01000004.1"/>
</dbReference>
<dbReference type="Pfam" id="PF06580">
    <property type="entry name" value="His_kinase"/>
    <property type="match status" value="1"/>
</dbReference>
<reference evidence="3 4" key="1">
    <citation type="submission" date="2016-10" db="EMBL/GenBank/DDBJ databases">
        <authorList>
            <person name="de Groot N.N."/>
        </authorList>
    </citation>
    <scope>NUCLEOTIDE SEQUENCE [LARGE SCALE GENOMIC DNA]</scope>
    <source>
        <strain evidence="3 4">D31d</strain>
    </source>
</reference>
<evidence type="ECO:0000313" key="4">
    <source>
        <dbReference type="Proteomes" id="UP000182257"/>
    </source>
</evidence>
<feature type="transmembrane region" description="Helical" evidence="1">
    <location>
        <begin position="7"/>
        <end position="30"/>
    </location>
</feature>
<proteinExistence type="predicted"/>